<dbReference type="KEGG" id="hara:AArcS_2248"/>
<keyword evidence="3" id="KW-1185">Reference proteome</keyword>
<dbReference type="AlphaFoldDB" id="A0A897MYL0"/>
<sequence>MVRPTRMINGNRDNTTTMATKESSEPETPLDEVMEDIRGELVRRVAAADREENRDIYNALENE</sequence>
<accession>A0A897MYL0</accession>
<feature type="compositionally biased region" description="Polar residues" evidence="1">
    <location>
        <begin position="11"/>
        <end position="21"/>
    </location>
</feature>
<reference evidence="2" key="1">
    <citation type="submission" date="2020-11" db="EMBL/GenBank/DDBJ databases">
        <title>Carbohydrate-dependent, anaerobic sulfur respiration: A novel catabolism in halophilic archaea.</title>
        <authorList>
            <person name="Sorokin D.Y."/>
            <person name="Messina E."/>
            <person name="Smedile F."/>
            <person name="La Cono V."/>
            <person name="Hallsworth J.E."/>
            <person name="Yakimov M.M."/>
        </authorList>
    </citation>
    <scope>NUCLEOTIDE SEQUENCE</scope>
    <source>
        <strain evidence="2">AArc-S</strain>
    </source>
</reference>
<feature type="region of interest" description="Disordered" evidence="1">
    <location>
        <begin position="1"/>
        <end position="30"/>
    </location>
</feature>
<evidence type="ECO:0000256" key="1">
    <source>
        <dbReference type="SAM" id="MobiDB-lite"/>
    </source>
</evidence>
<dbReference type="Proteomes" id="UP000663586">
    <property type="component" value="Chromosome"/>
</dbReference>
<evidence type="ECO:0000313" key="3">
    <source>
        <dbReference type="Proteomes" id="UP000663586"/>
    </source>
</evidence>
<protein>
    <submittedName>
        <fullName evidence="2">Uncharacterized protein</fullName>
    </submittedName>
</protein>
<organism evidence="2 3">
    <name type="scientific">Natranaeroarchaeum sulfidigenes</name>
    <dbReference type="NCBI Taxonomy" id="2784880"/>
    <lineage>
        <taxon>Archaea</taxon>
        <taxon>Methanobacteriati</taxon>
        <taxon>Methanobacteriota</taxon>
        <taxon>Stenosarchaea group</taxon>
        <taxon>Halobacteria</taxon>
        <taxon>Halobacteriales</taxon>
        <taxon>Natronoarchaeaceae</taxon>
        <taxon>Natranaeroarchaeum</taxon>
    </lineage>
</organism>
<name>A0A897MYL0_9EURY</name>
<proteinExistence type="predicted"/>
<gene>
    <name evidence="2" type="ORF">AArcS_2248</name>
</gene>
<evidence type="ECO:0000313" key="2">
    <source>
        <dbReference type="EMBL" id="QSG03445.1"/>
    </source>
</evidence>
<dbReference type="EMBL" id="CP064786">
    <property type="protein sequence ID" value="QSG03445.1"/>
    <property type="molecule type" value="Genomic_DNA"/>
</dbReference>